<accession>A0A9Q0VPL5</accession>
<feature type="domain" description="F-box associated beta-propeller type 3" evidence="1">
    <location>
        <begin position="8"/>
        <end position="89"/>
    </location>
</feature>
<proteinExistence type="predicted"/>
<comment type="caution">
    <text evidence="2">The sequence shown here is derived from an EMBL/GenBank/DDBJ whole genome shotgun (WGS) entry which is preliminary data.</text>
</comment>
<evidence type="ECO:0000259" key="1">
    <source>
        <dbReference type="Pfam" id="PF08268"/>
    </source>
</evidence>
<evidence type="ECO:0000313" key="2">
    <source>
        <dbReference type="EMBL" id="KAJ6752454.1"/>
    </source>
</evidence>
<organism evidence="2 3">
    <name type="scientific">Salix viminalis</name>
    <name type="common">Common osier</name>
    <name type="synonym">Basket willow</name>
    <dbReference type="NCBI Taxonomy" id="40686"/>
    <lineage>
        <taxon>Eukaryota</taxon>
        <taxon>Viridiplantae</taxon>
        <taxon>Streptophyta</taxon>
        <taxon>Embryophyta</taxon>
        <taxon>Tracheophyta</taxon>
        <taxon>Spermatophyta</taxon>
        <taxon>Magnoliopsida</taxon>
        <taxon>eudicotyledons</taxon>
        <taxon>Gunneridae</taxon>
        <taxon>Pentapetalae</taxon>
        <taxon>rosids</taxon>
        <taxon>fabids</taxon>
        <taxon>Malpighiales</taxon>
        <taxon>Salicaceae</taxon>
        <taxon>Saliceae</taxon>
        <taxon>Salix</taxon>
    </lineage>
</organism>
<sequence>MAESLKIHLHSFDVHGEKFQQVYVPGNVLCLFSDLIQVEGCLAVIQDSECRKTFKLKMLRDYRNNVWIQKIIDIPLSPKVVRYPTLAGTLGTEIAMPSFFGEKKWKRYYANHFSQTGEDGGSWLYSASIFSFHHVENILPLKEDDQFENTVVAAVR</sequence>
<dbReference type="Proteomes" id="UP001151529">
    <property type="component" value="Chromosome 16"/>
</dbReference>
<dbReference type="InterPro" id="IPR013187">
    <property type="entry name" value="F-box-assoc_dom_typ3"/>
</dbReference>
<dbReference type="EMBL" id="JAPFFL010000001">
    <property type="protein sequence ID" value="KAJ6752454.1"/>
    <property type="molecule type" value="Genomic_DNA"/>
</dbReference>
<protein>
    <recommendedName>
        <fullName evidence="1">F-box associated beta-propeller type 3 domain-containing protein</fullName>
    </recommendedName>
</protein>
<evidence type="ECO:0000313" key="3">
    <source>
        <dbReference type="Proteomes" id="UP001151529"/>
    </source>
</evidence>
<gene>
    <name evidence="2" type="ORF">OIU85_002834</name>
</gene>
<dbReference type="NCBIfam" id="TIGR01640">
    <property type="entry name" value="F_box_assoc_1"/>
    <property type="match status" value="1"/>
</dbReference>
<reference evidence="2" key="1">
    <citation type="submission" date="2022-11" db="EMBL/GenBank/DDBJ databases">
        <authorList>
            <person name="Hyden B.L."/>
            <person name="Feng K."/>
            <person name="Yates T."/>
            <person name="Jawdy S."/>
            <person name="Smart L.B."/>
            <person name="Muchero W."/>
        </authorList>
    </citation>
    <scope>NUCLEOTIDE SEQUENCE</scope>
    <source>
        <tissue evidence="2">Shoot tip</tissue>
    </source>
</reference>
<dbReference type="Pfam" id="PF08268">
    <property type="entry name" value="FBA_3"/>
    <property type="match status" value="1"/>
</dbReference>
<dbReference type="AlphaFoldDB" id="A0A9Q0VPL5"/>
<keyword evidence="3" id="KW-1185">Reference proteome</keyword>
<dbReference type="InterPro" id="IPR017451">
    <property type="entry name" value="F-box-assoc_interact_dom"/>
</dbReference>
<reference evidence="2" key="2">
    <citation type="journal article" date="2023" name="Int. J. Mol. Sci.">
        <title>De Novo Assembly and Annotation of 11 Diverse Shrub Willow (Salix) Genomes Reveals Novel Gene Organization in Sex-Linked Regions.</title>
        <authorList>
            <person name="Hyden B."/>
            <person name="Feng K."/>
            <person name="Yates T.B."/>
            <person name="Jawdy S."/>
            <person name="Cereghino C."/>
            <person name="Smart L.B."/>
            <person name="Muchero W."/>
        </authorList>
    </citation>
    <scope>NUCLEOTIDE SEQUENCE [LARGE SCALE GENOMIC DNA]</scope>
    <source>
        <tissue evidence="2">Shoot tip</tissue>
    </source>
</reference>
<name>A0A9Q0VPL5_SALVM</name>